<feature type="chain" id="PRO_5044807067" description="C3H1-type domain-containing protein" evidence="2">
    <location>
        <begin position="25"/>
        <end position="463"/>
    </location>
</feature>
<feature type="signal peptide" evidence="2">
    <location>
        <begin position="1"/>
        <end position="24"/>
    </location>
</feature>
<keyword evidence="4" id="KW-1185">Reference proteome</keyword>
<dbReference type="AlphaFoldDB" id="A0ABD3Q871"/>
<feature type="compositionally biased region" description="Low complexity" evidence="1">
    <location>
        <begin position="122"/>
        <end position="135"/>
    </location>
</feature>
<comment type="caution">
    <text evidence="3">The sequence shown here is derived from an EMBL/GenBank/DDBJ whole genome shotgun (WGS) entry which is preliminary data.</text>
</comment>
<feature type="region of interest" description="Disordered" evidence="1">
    <location>
        <begin position="258"/>
        <end position="307"/>
    </location>
</feature>
<accession>A0ABD3Q871</accession>
<sequence>MICLFTAAAAFVALISGLLSSSAAEVSTLPKRDIHDRKMADEIVTGTLRGYVATTNPTEMPTYEFPTKSPSDQDFLSVVPTTEPPFYTMLPTNPPSTAVPNDTAKPSETSNAPKPSVVTGLNTSASKSNKTSKASLVPGSTQAHPATTKPSASLISTAITSSEKHPTATPSLPRSSQKLASASHSNALCDLGTKWHPSIGFRACTNSPDYPENWATKEMEHHYFYATLQECCKFIFGATGICKFEDICGSQHLSKPPTVSLTDASRMSPSDAPRGNIIDTLSPTPSPLGNGPQSGSSPPRPSVACVCLPNEDNPTENSFEQLPSGSPSLDPSSSRFYTRLPTSLLFGDISSESTMPSRVDMKLYTLDAMDIGSNDFNNFMVTSQKETTCSKVPNETEVCKLACIVTTGLYHGNIRIRDPKTETYETECPDTKGGTISTRSFETRMLLVDNVDELGQVDAQGHY</sequence>
<evidence type="ECO:0008006" key="5">
    <source>
        <dbReference type="Google" id="ProtNLM"/>
    </source>
</evidence>
<organism evidence="3 4">
    <name type="scientific">Cyclotella cryptica</name>
    <dbReference type="NCBI Taxonomy" id="29204"/>
    <lineage>
        <taxon>Eukaryota</taxon>
        <taxon>Sar</taxon>
        <taxon>Stramenopiles</taxon>
        <taxon>Ochrophyta</taxon>
        <taxon>Bacillariophyta</taxon>
        <taxon>Coscinodiscophyceae</taxon>
        <taxon>Thalassiosirophycidae</taxon>
        <taxon>Stephanodiscales</taxon>
        <taxon>Stephanodiscaceae</taxon>
        <taxon>Cyclotella</taxon>
    </lineage>
</organism>
<feature type="region of interest" description="Disordered" evidence="1">
    <location>
        <begin position="89"/>
        <end position="152"/>
    </location>
</feature>
<keyword evidence="2" id="KW-0732">Signal</keyword>
<evidence type="ECO:0000256" key="1">
    <source>
        <dbReference type="SAM" id="MobiDB-lite"/>
    </source>
</evidence>
<evidence type="ECO:0000313" key="3">
    <source>
        <dbReference type="EMBL" id="KAL3796159.1"/>
    </source>
</evidence>
<dbReference type="EMBL" id="JABMIG020000065">
    <property type="protein sequence ID" value="KAL3796159.1"/>
    <property type="molecule type" value="Genomic_DNA"/>
</dbReference>
<protein>
    <recommendedName>
        <fullName evidence="5">C3H1-type domain-containing protein</fullName>
    </recommendedName>
</protein>
<feature type="compositionally biased region" description="Low complexity" evidence="1">
    <location>
        <begin position="287"/>
        <end position="297"/>
    </location>
</feature>
<proteinExistence type="predicted"/>
<reference evidence="3 4" key="1">
    <citation type="journal article" date="2020" name="G3 (Bethesda)">
        <title>Improved Reference Genome for Cyclotella cryptica CCMP332, a Model for Cell Wall Morphogenesis, Salinity Adaptation, and Lipid Production in Diatoms (Bacillariophyta).</title>
        <authorList>
            <person name="Roberts W.R."/>
            <person name="Downey K.M."/>
            <person name="Ruck E.C."/>
            <person name="Traller J.C."/>
            <person name="Alverson A.J."/>
        </authorList>
    </citation>
    <scope>NUCLEOTIDE SEQUENCE [LARGE SCALE GENOMIC DNA]</scope>
    <source>
        <strain evidence="3 4">CCMP332</strain>
    </source>
</reference>
<name>A0ABD3Q871_9STRA</name>
<feature type="compositionally biased region" description="Polar residues" evidence="1">
    <location>
        <begin position="138"/>
        <end position="150"/>
    </location>
</feature>
<gene>
    <name evidence="3" type="ORF">HJC23_000662</name>
</gene>
<feature type="compositionally biased region" description="Polar residues" evidence="1">
    <location>
        <begin position="258"/>
        <end position="268"/>
    </location>
</feature>
<evidence type="ECO:0000256" key="2">
    <source>
        <dbReference type="SAM" id="SignalP"/>
    </source>
</evidence>
<dbReference type="Proteomes" id="UP001516023">
    <property type="component" value="Unassembled WGS sequence"/>
</dbReference>
<feature type="compositionally biased region" description="Polar residues" evidence="1">
    <location>
        <begin position="95"/>
        <end position="113"/>
    </location>
</feature>
<evidence type="ECO:0000313" key="4">
    <source>
        <dbReference type="Proteomes" id="UP001516023"/>
    </source>
</evidence>